<dbReference type="Proteomes" id="UP001215598">
    <property type="component" value="Unassembled WGS sequence"/>
</dbReference>
<keyword evidence="2" id="KW-1185">Reference proteome</keyword>
<sequence length="263" mass="29545">MEALCCQASGKYQECISLAMRAHSLAQLCGMSHGVMDFSFMTCLAEVHALKSEYTHAYDLYRQLLQTYHGRQMYYEGLSLVNIAGVEVPMEVSYEVIQEKIDKSQVIFRKTGDQRLLTLCDTVQADLNLREGDMSCSLFCKCLKFGWGSISEIVSYCLERLTDVTRWSSGHDSSWTIILLAHSLKTKEKLGVHKALQFIGDVHHRKNDDGTAVNLFTVALEGFTYMDVHRSRAECMIRLGDHSQEEWGCGEGTGTVGNCKATL</sequence>
<dbReference type="SUPFAM" id="SSF81901">
    <property type="entry name" value="HCP-like"/>
    <property type="match status" value="1"/>
</dbReference>
<name>A0AAD7I4A0_9AGAR</name>
<protein>
    <submittedName>
        <fullName evidence="1">Uncharacterized protein</fullName>
    </submittedName>
</protein>
<evidence type="ECO:0000313" key="2">
    <source>
        <dbReference type="Proteomes" id="UP001215598"/>
    </source>
</evidence>
<reference evidence="1" key="1">
    <citation type="submission" date="2023-03" db="EMBL/GenBank/DDBJ databases">
        <title>Massive genome expansion in bonnet fungi (Mycena s.s.) driven by repeated elements and novel gene families across ecological guilds.</title>
        <authorList>
            <consortium name="Lawrence Berkeley National Laboratory"/>
            <person name="Harder C.B."/>
            <person name="Miyauchi S."/>
            <person name="Viragh M."/>
            <person name="Kuo A."/>
            <person name="Thoen E."/>
            <person name="Andreopoulos B."/>
            <person name="Lu D."/>
            <person name="Skrede I."/>
            <person name="Drula E."/>
            <person name="Henrissat B."/>
            <person name="Morin E."/>
            <person name="Kohler A."/>
            <person name="Barry K."/>
            <person name="LaButti K."/>
            <person name="Morin E."/>
            <person name="Salamov A."/>
            <person name="Lipzen A."/>
            <person name="Mereny Z."/>
            <person name="Hegedus B."/>
            <person name="Baldrian P."/>
            <person name="Stursova M."/>
            <person name="Weitz H."/>
            <person name="Taylor A."/>
            <person name="Grigoriev I.V."/>
            <person name="Nagy L.G."/>
            <person name="Martin F."/>
            <person name="Kauserud H."/>
        </authorList>
    </citation>
    <scope>NUCLEOTIDE SEQUENCE</scope>
    <source>
        <strain evidence="1">CBHHK182m</strain>
    </source>
</reference>
<organism evidence="1 2">
    <name type="scientific">Mycena metata</name>
    <dbReference type="NCBI Taxonomy" id="1033252"/>
    <lineage>
        <taxon>Eukaryota</taxon>
        <taxon>Fungi</taxon>
        <taxon>Dikarya</taxon>
        <taxon>Basidiomycota</taxon>
        <taxon>Agaricomycotina</taxon>
        <taxon>Agaricomycetes</taxon>
        <taxon>Agaricomycetidae</taxon>
        <taxon>Agaricales</taxon>
        <taxon>Marasmiineae</taxon>
        <taxon>Mycenaceae</taxon>
        <taxon>Mycena</taxon>
    </lineage>
</organism>
<gene>
    <name evidence="1" type="ORF">B0H16DRAFT_163345</name>
</gene>
<comment type="caution">
    <text evidence="1">The sequence shown here is derived from an EMBL/GenBank/DDBJ whole genome shotgun (WGS) entry which is preliminary data.</text>
</comment>
<dbReference type="EMBL" id="JARKIB010000138">
    <property type="protein sequence ID" value="KAJ7733527.1"/>
    <property type="molecule type" value="Genomic_DNA"/>
</dbReference>
<dbReference type="AlphaFoldDB" id="A0AAD7I4A0"/>
<evidence type="ECO:0000313" key="1">
    <source>
        <dbReference type="EMBL" id="KAJ7733527.1"/>
    </source>
</evidence>
<proteinExistence type="predicted"/>
<accession>A0AAD7I4A0</accession>